<name>A0A9W7XIM4_9FUNG</name>
<proteinExistence type="inferred from homology"/>
<dbReference type="InterPro" id="IPR005835">
    <property type="entry name" value="NTP_transferase_dom"/>
</dbReference>
<dbReference type="Pfam" id="PF00483">
    <property type="entry name" value="NTP_transferase"/>
    <property type="match status" value="1"/>
</dbReference>
<dbReference type="CDD" id="cd04652">
    <property type="entry name" value="LbH_eIF2B_gamma_C"/>
    <property type="match status" value="1"/>
</dbReference>
<dbReference type="Proteomes" id="UP001145021">
    <property type="component" value="Unassembled WGS sequence"/>
</dbReference>
<evidence type="ECO:0000256" key="9">
    <source>
        <dbReference type="ARBA" id="ARBA00046432"/>
    </source>
</evidence>
<dbReference type="PANTHER" id="PTHR45989:SF1">
    <property type="entry name" value="TRANSLATION INITIATION FACTOR EIF-2B SUBUNIT GAMMA"/>
    <property type="match status" value="1"/>
</dbReference>
<evidence type="ECO:0000256" key="3">
    <source>
        <dbReference type="ARBA" id="ARBA00022490"/>
    </source>
</evidence>
<dbReference type="GO" id="GO:0002183">
    <property type="term" value="P:cytoplasmic translational initiation"/>
    <property type="evidence" value="ECO:0007669"/>
    <property type="project" value="TreeGrafter"/>
</dbReference>
<evidence type="ECO:0000259" key="10">
    <source>
        <dbReference type="Pfam" id="PF00483"/>
    </source>
</evidence>
<keyword evidence="4 12" id="KW-0396">Initiation factor</keyword>
<accession>A0A9W7XIM4</accession>
<dbReference type="InterPro" id="IPR051960">
    <property type="entry name" value="eIF2B_gamma"/>
</dbReference>
<comment type="similarity">
    <text evidence="2">Belongs to the eIF-2B gamma/epsilon subunits family.</text>
</comment>
<sequence length="447" mass="49369">MFAAPTQPFDTQEPEFKAVVLTVPDNDMYPLTERENMTKALLPIANKPMLWYILQWLEQGGVLDIKIVTTRDSEPDILNYIETYKGMSAITVKGLNDVSGTADALRQVAPQIKGDVIVVPCDLLIDVPAVQFLDLFRIRRPAISTLFYEVMRSEGGGGSTRTSLALPIIGIDQPTSRLVLHRETDQAKDRDEREEMRLPMSLIRRFPSMAVSDKMQDSHVYILQRWLLDYIVHNRDIESLQDDLIPLLVRAQSDPELLESSGISRYLRSASPQNEVSEEADLAAMQFGLSETANSKPRDEASDPLKVFVYVRRGGIAGRADQIPRYCDLNHIATRISTEARIDETAKLAGRTTVGQDSMVGASSQIGECCSIKRSVVGAHCVIGKGVKIINSIIMDHVTIGDGVRIESCVVCKLTKIGDESQLNDCEIGARVSIPSGSELKGSSHTI</sequence>
<dbReference type="InterPro" id="IPR029044">
    <property type="entry name" value="Nucleotide-diphossugar_trans"/>
</dbReference>
<evidence type="ECO:0000256" key="6">
    <source>
        <dbReference type="ARBA" id="ARBA00044196"/>
    </source>
</evidence>
<evidence type="ECO:0000256" key="5">
    <source>
        <dbReference type="ARBA" id="ARBA00022917"/>
    </source>
</evidence>
<evidence type="ECO:0000256" key="1">
    <source>
        <dbReference type="ARBA" id="ARBA00004514"/>
    </source>
</evidence>
<evidence type="ECO:0000256" key="8">
    <source>
        <dbReference type="ARBA" id="ARBA00045373"/>
    </source>
</evidence>
<keyword evidence="5" id="KW-0648">Protein biosynthesis</keyword>
<keyword evidence="13" id="KW-1185">Reference proteome</keyword>
<comment type="subunit">
    <text evidence="9">Component of the translation initiation factor 2B (eIF2B) complex which is a heterodecamer of two sets of five different subunits: alpha, beta, gamma, delta and epsilon. Subunits alpha, beta and delta comprise a regulatory subcomplex and subunits epsilon and gamma comprise a catalytic subcomplex. Within the complex, the hexameric regulatory complex resides at the center, with the two heterodimeric catalytic subcomplexes bound on opposite sides.</text>
</comment>
<evidence type="ECO:0000313" key="13">
    <source>
        <dbReference type="Proteomes" id="UP001145021"/>
    </source>
</evidence>
<dbReference type="GO" id="GO:0003743">
    <property type="term" value="F:translation initiation factor activity"/>
    <property type="evidence" value="ECO:0007669"/>
    <property type="project" value="UniProtKB-KW"/>
</dbReference>
<evidence type="ECO:0000313" key="12">
    <source>
        <dbReference type="EMBL" id="KAJ1644252.1"/>
    </source>
</evidence>
<dbReference type="Gene3D" id="2.160.10.10">
    <property type="entry name" value="Hexapeptide repeat proteins"/>
    <property type="match status" value="1"/>
</dbReference>
<dbReference type="AlphaFoldDB" id="A0A9W7XIM4"/>
<dbReference type="Gene3D" id="3.90.550.10">
    <property type="entry name" value="Spore Coat Polysaccharide Biosynthesis Protein SpsA, Chain A"/>
    <property type="match status" value="1"/>
</dbReference>
<dbReference type="Pfam" id="PF25084">
    <property type="entry name" value="LbH_EIF2B"/>
    <property type="match status" value="1"/>
</dbReference>
<feature type="domain" description="EIF2B subunit epsilon/gamma LbH" evidence="11">
    <location>
        <begin position="344"/>
        <end position="437"/>
    </location>
</feature>
<dbReference type="SUPFAM" id="SSF53448">
    <property type="entry name" value="Nucleotide-diphospho-sugar transferases"/>
    <property type="match status" value="1"/>
</dbReference>
<evidence type="ECO:0000256" key="2">
    <source>
        <dbReference type="ARBA" id="ARBA00007878"/>
    </source>
</evidence>
<reference evidence="12" key="1">
    <citation type="submission" date="2022-07" db="EMBL/GenBank/DDBJ databases">
        <title>Phylogenomic reconstructions and comparative analyses of Kickxellomycotina fungi.</title>
        <authorList>
            <person name="Reynolds N.K."/>
            <person name="Stajich J.E."/>
            <person name="Barry K."/>
            <person name="Grigoriev I.V."/>
            <person name="Crous P."/>
            <person name="Smith M.E."/>
        </authorList>
    </citation>
    <scope>NUCLEOTIDE SEQUENCE</scope>
    <source>
        <strain evidence="12">NBRC 105413</strain>
    </source>
</reference>
<evidence type="ECO:0000256" key="7">
    <source>
        <dbReference type="ARBA" id="ARBA00044229"/>
    </source>
</evidence>
<evidence type="ECO:0000259" key="11">
    <source>
        <dbReference type="Pfam" id="PF25084"/>
    </source>
</evidence>
<gene>
    <name evidence="12" type="primary">GCD1</name>
    <name evidence="12" type="ORF">LPJ64_004055</name>
</gene>
<organism evidence="12 13">
    <name type="scientific">Coemansia asiatica</name>
    <dbReference type="NCBI Taxonomy" id="1052880"/>
    <lineage>
        <taxon>Eukaryota</taxon>
        <taxon>Fungi</taxon>
        <taxon>Fungi incertae sedis</taxon>
        <taxon>Zoopagomycota</taxon>
        <taxon>Kickxellomycotina</taxon>
        <taxon>Kickxellomycetes</taxon>
        <taxon>Kickxellales</taxon>
        <taxon>Kickxellaceae</taxon>
        <taxon>Coemansia</taxon>
    </lineage>
</organism>
<keyword evidence="3" id="KW-0963">Cytoplasm</keyword>
<dbReference type="GO" id="GO:0005851">
    <property type="term" value="C:eukaryotic translation initiation factor 2B complex"/>
    <property type="evidence" value="ECO:0007669"/>
    <property type="project" value="TreeGrafter"/>
</dbReference>
<comment type="caution">
    <text evidence="12">The sequence shown here is derived from an EMBL/GenBank/DDBJ whole genome shotgun (WGS) entry which is preliminary data.</text>
</comment>
<feature type="domain" description="Nucleotidyl transferase" evidence="10">
    <location>
        <begin position="28"/>
        <end position="143"/>
    </location>
</feature>
<comment type="function">
    <text evidence="8">Acts as a component of the translation initiation factor 2B (eIF2B) complex, which catalyzes the exchange of GDP for GTP on the eukaryotic initiation factor 2 (eIF2) complex gamma subunit. Its guanine nucleotide exchange factor activity is repressed when bound to eIF2 complex phosphorylated on the alpha subunit, thereby limiting the amount of methionyl-initiator methionine tRNA available to the ribosome and consequently global translation is repressed.</text>
</comment>
<dbReference type="GO" id="GO:0005085">
    <property type="term" value="F:guanyl-nucleotide exchange factor activity"/>
    <property type="evidence" value="ECO:0007669"/>
    <property type="project" value="TreeGrafter"/>
</dbReference>
<protein>
    <recommendedName>
        <fullName evidence="6">Translation initiation factor eIF2B subunit gamma</fullName>
    </recommendedName>
    <alternativeName>
        <fullName evidence="7">eIF2B GDP-GTP exchange factor subunit gamma</fullName>
    </alternativeName>
</protein>
<dbReference type="PANTHER" id="PTHR45989">
    <property type="entry name" value="TRANSLATION INITIATION FACTOR EIF-2B SUBUNIT GAMMA"/>
    <property type="match status" value="1"/>
</dbReference>
<evidence type="ECO:0000256" key="4">
    <source>
        <dbReference type="ARBA" id="ARBA00022540"/>
    </source>
</evidence>
<comment type="subcellular location">
    <subcellularLocation>
        <location evidence="1">Cytoplasm</location>
        <location evidence="1">Cytosol</location>
    </subcellularLocation>
</comment>
<dbReference type="InterPro" id="IPR056764">
    <property type="entry name" value="LbH_EIF2B3/5"/>
</dbReference>
<dbReference type="GO" id="GO:0005829">
    <property type="term" value="C:cytosol"/>
    <property type="evidence" value="ECO:0007669"/>
    <property type="project" value="UniProtKB-SubCell"/>
</dbReference>
<dbReference type="EMBL" id="JANBOH010000180">
    <property type="protein sequence ID" value="KAJ1644252.1"/>
    <property type="molecule type" value="Genomic_DNA"/>
</dbReference>